<dbReference type="Pfam" id="PF00860">
    <property type="entry name" value="Xan_ur_permease"/>
    <property type="match status" value="1"/>
</dbReference>
<dbReference type="InterPro" id="IPR006042">
    <property type="entry name" value="Xan_ur_permease"/>
</dbReference>
<organism evidence="12 13">
    <name type="scientific">Corynebacterium variabile</name>
    <dbReference type="NCBI Taxonomy" id="1727"/>
    <lineage>
        <taxon>Bacteria</taxon>
        <taxon>Bacillati</taxon>
        <taxon>Actinomycetota</taxon>
        <taxon>Actinomycetes</taxon>
        <taxon>Mycobacteriales</taxon>
        <taxon>Corynebacteriaceae</taxon>
        <taxon>Corynebacterium</taxon>
    </lineage>
</organism>
<sequence>MSTPASAPATPPTPPVAPATSNAQKHPVDQVPPAGKLVVLSVQHLLAFYAGAVVVPLLIAGQLHLDAKTTIHLINADLFTCGIATLIQSVGFWKVGVRLPIIQGVTTTAVAPIVAIGLAVNSDGGVGVLPAIYGSIIISGIFTFLAAPYFAKFIRFFPPVVIGTVLATMGLTLLSVAANDFTNYSEGTPETKDLAYAGLTLAIIIVMQRFFKGFLGTLSILVGLVIGTAVAFGFGDAGFDDVGTSDWVGFTTPFYFGAPEFVLTGAISMIIVMLITMVESTGDVFAAGEIVGRRTTKDDIARALRADGLSTTLGGVMNSFPYTCFAQNVGLVRMTRVRSRWVVAAAGVLMIVIGLIPKAGAVVSAIPSPVLGAASLALFANVALVGIQTLGKVDLTDTRNATILTISMGLGMLVTFKPGIAEVFPDWAQVFFASGVTTGSIAAIVLNLLFFHVGRRPSPDVTRDAAGRMLTLEDVNAMDQASFLRTFSPLFNNATWPLERAHAVGPFATVQDLRDAVQDAVLTAPREQQDALIRDYPSMAELLLDAEALKRESGFAGSLALEEMDDVEQEQLRDLSDQYHQRFSMPFVACLGRMDSRSQIVTEGLRRLENSPEQEHLQLLGEVVEISNDRFNNLIADANPVAAAWESKFDHLG</sequence>
<feature type="transmembrane region" description="Helical" evidence="10">
    <location>
        <begin position="46"/>
        <end position="65"/>
    </location>
</feature>
<evidence type="ECO:0000256" key="10">
    <source>
        <dbReference type="SAM" id="Phobius"/>
    </source>
</evidence>
<feature type="domain" description="Oxo-4-hydroxy-4-carboxy-5-ureidoimidazoline decarboxylase" evidence="11">
    <location>
        <begin position="476"/>
        <end position="632"/>
    </location>
</feature>
<evidence type="ECO:0000256" key="9">
    <source>
        <dbReference type="SAM" id="MobiDB-lite"/>
    </source>
</evidence>
<feature type="transmembrane region" description="Helical" evidence="10">
    <location>
        <begin position="156"/>
        <end position="174"/>
    </location>
</feature>
<dbReference type="SUPFAM" id="SSF158694">
    <property type="entry name" value="UraD-Like"/>
    <property type="match status" value="1"/>
</dbReference>
<feature type="transmembrane region" description="Helical" evidence="10">
    <location>
        <begin position="402"/>
        <end position="421"/>
    </location>
</feature>
<keyword evidence="13" id="KW-1185">Reference proteome</keyword>
<dbReference type="Proteomes" id="UP000182498">
    <property type="component" value="Unassembled WGS sequence"/>
</dbReference>
<feature type="transmembrane region" description="Helical" evidence="10">
    <location>
        <begin position="370"/>
        <end position="390"/>
    </location>
</feature>
<protein>
    <submittedName>
        <fullName evidence="12">Xanthine permease</fullName>
    </submittedName>
</protein>
<accession>A0A0X2NJH3</accession>
<dbReference type="InterPro" id="IPR018020">
    <property type="entry name" value="OHCU_decarboxylase"/>
</dbReference>
<keyword evidence="3" id="KW-0813">Transport</keyword>
<dbReference type="EMBL" id="FAUH01000005">
    <property type="protein sequence ID" value="CUU65647.1"/>
    <property type="molecule type" value="Genomic_DNA"/>
</dbReference>
<reference evidence="13" key="1">
    <citation type="submission" date="2015-11" db="EMBL/GenBank/DDBJ databases">
        <authorList>
            <person name="Dugat-Bony E."/>
        </authorList>
    </citation>
    <scope>NUCLEOTIDE SEQUENCE [LARGE SCALE GENOMIC DNA]</scope>
    <source>
        <strain evidence="13">Mu292</strain>
    </source>
</reference>
<name>A0A0X2NJH3_9CORY</name>
<evidence type="ECO:0000313" key="12">
    <source>
        <dbReference type="EMBL" id="CUU65647.1"/>
    </source>
</evidence>
<evidence type="ECO:0000256" key="1">
    <source>
        <dbReference type="ARBA" id="ARBA00004651"/>
    </source>
</evidence>
<dbReference type="PANTHER" id="PTHR42810:SF4">
    <property type="entry name" value="URIC ACID TRANSPORTER UACT"/>
    <property type="match status" value="1"/>
</dbReference>
<dbReference type="NCBIfam" id="NF037981">
    <property type="entry name" value="NCS2_1"/>
    <property type="match status" value="1"/>
</dbReference>
<dbReference type="PANTHER" id="PTHR42810">
    <property type="entry name" value="PURINE PERMEASE C1399.01C-RELATED"/>
    <property type="match status" value="1"/>
</dbReference>
<evidence type="ECO:0000259" key="11">
    <source>
        <dbReference type="Pfam" id="PF09349"/>
    </source>
</evidence>
<evidence type="ECO:0000256" key="3">
    <source>
        <dbReference type="ARBA" id="ARBA00022448"/>
    </source>
</evidence>
<comment type="similarity">
    <text evidence="2">Belongs to the nucleobase:cation symporter-2 (NCS2) (TC 2.A.40) family.</text>
</comment>
<evidence type="ECO:0000313" key="13">
    <source>
        <dbReference type="Proteomes" id="UP000182498"/>
    </source>
</evidence>
<dbReference type="Gene3D" id="1.10.3330.10">
    <property type="entry name" value="Oxo-4-hydroxy-4-carboxy-5-ureidoimidazoline decarboxylase"/>
    <property type="match status" value="1"/>
</dbReference>
<dbReference type="NCBIfam" id="TIGR00801">
    <property type="entry name" value="ncs2"/>
    <property type="match status" value="1"/>
</dbReference>
<dbReference type="InterPro" id="IPR017588">
    <property type="entry name" value="UacT-like"/>
</dbReference>
<dbReference type="GO" id="GO:0005886">
    <property type="term" value="C:plasma membrane"/>
    <property type="evidence" value="ECO:0007669"/>
    <property type="project" value="UniProtKB-SubCell"/>
</dbReference>
<evidence type="ECO:0000256" key="5">
    <source>
        <dbReference type="ARBA" id="ARBA00022631"/>
    </source>
</evidence>
<feature type="transmembrane region" description="Helical" evidence="10">
    <location>
        <begin position="218"/>
        <end position="234"/>
    </location>
</feature>
<evidence type="ECO:0000256" key="6">
    <source>
        <dbReference type="ARBA" id="ARBA00022692"/>
    </source>
</evidence>
<dbReference type="OMA" id="MVVSMTE"/>
<keyword evidence="5" id="KW-0659">Purine metabolism</keyword>
<feature type="region of interest" description="Disordered" evidence="9">
    <location>
        <begin position="1"/>
        <end position="27"/>
    </location>
</feature>
<feature type="transmembrane region" description="Helical" evidence="10">
    <location>
        <begin position="71"/>
        <end position="93"/>
    </location>
</feature>
<feature type="transmembrane region" description="Helical" evidence="10">
    <location>
        <begin position="341"/>
        <end position="364"/>
    </location>
</feature>
<dbReference type="AlphaFoldDB" id="A0A0X2NJH3"/>
<keyword evidence="6 10" id="KW-0812">Transmembrane</keyword>
<comment type="subcellular location">
    <subcellularLocation>
        <location evidence="1">Cell membrane</location>
        <topology evidence="1">Multi-pass membrane protein</topology>
    </subcellularLocation>
</comment>
<evidence type="ECO:0000256" key="7">
    <source>
        <dbReference type="ARBA" id="ARBA00022989"/>
    </source>
</evidence>
<evidence type="ECO:0000256" key="8">
    <source>
        <dbReference type="ARBA" id="ARBA00023136"/>
    </source>
</evidence>
<feature type="transmembrane region" description="Helical" evidence="10">
    <location>
        <begin position="254"/>
        <end position="275"/>
    </location>
</feature>
<proteinExistence type="inferred from homology"/>
<dbReference type="PROSITE" id="PS01116">
    <property type="entry name" value="XANTH_URACIL_PERMASE"/>
    <property type="match status" value="1"/>
</dbReference>
<dbReference type="Pfam" id="PF09349">
    <property type="entry name" value="OHCU_decarbox"/>
    <property type="match status" value="1"/>
</dbReference>
<dbReference type="GO" id="GO:0042907">
    <property type="term" value="F:xanthine transmembrane transporter activity"/>
    <property type="evidence" value="ECO:0007669"/>
    <property type="project" value="TreeGrafter"/>
</dbReference>
<dbReference type="InterPro" id="IPR006043">
    <property type="entry name" value="NCS2"/>
</dbReference>
<evidence type="ECO:0000256" key="4">
    <source>
        <dbReference type="ARBA" id="ARBA00022475"/>
    </source>
</evidence>
<gene>
    <name evidence="12" type="ORF">CVAR292_00979</name>
</gene>
<feature type="transmembrane region" description="Helical" evidence="10">
    <location>
        <begin position="132"/>
        <end position="151"/>
    </location>
</feature>
<keyword evidence="4" id="KW-1003">Cell membrane</keyword>
<dbReference type="RefSeq" id="WP_014009442.1">
    <property type="nucleotide sequence ID" value="NZ_FAUH01000005.1"/>
</dbReference>
<evidence type="ECO:0000256" key="2">
    <source>
        <dbReference type="ARBA" id="ARBA00008821"/>
    </source>
</evidence>
<dbReference type="GO" id="GO:0006144">
    <property type="term" value="P:purine nucleobase metabolic process"/>
    <property type="evidence" value="ECO:0007669"/>
    <property type="project" value="UniProtKB-KW"/>
</dbReference>
<keyword evidence="8 10" id="KW-0472">Membrane</keyword>
<dbReference type="InterPro" id="IPR036778">
    <property type="entry name" value="OHCU_decarboxylase_sf"/>
</dbReference>
<dbReference type="NCBIfam" id="TIGR03173">
    <property type="entry name" value="pbuX"/>
    <property type="match status" value="1"/>
</dbReference>
<feature type="transmembrane region" description="Helical" evidence="10">
    <location>
        <begin position="100"/>
        <end position="120"/>
    </location>
</feature>
<feature type="transmembrane region" description="Helical" evidence="10">
    <location>
        <begin position="427"/>
        <end position="450"/>
    </location>
</feature>
<keyword evidence="7 10" id="KW-1133">Transmembrane helix</keyword>
<dbReference type="OrthoDB" id="9805749at2"/>